<name>A0A8B6FE16_MYTGA</name>
<feature type="compositionally biased region" description="Basic and acidic residues" evidence="1">
    <location>
        <begin position="60"/>
        <end position="69"/>
    </location>
</feature>
<protein>
    <submittedName>
        <fullName evidence="2">Uncharacterized protein</fullName>
    </submittedName>
</protein>
<feature type="region of interest" description="Disordered" evidence="1">
    <location>
        <begin position="47"/>
        <end position="69"/>
    </location>
</feature>
<dbReference type="EMBL" id="UYJE01006710">
    <property type="protein sequence ID" value="VDI48310.1"/>
    <property type="molecule type" value="Genomic_DNA"/>
</dbReference>
<sequence length="145" mass="16494">MKLQLLQLLVQSKNEILHRDVSCACVLSEECSGHVLKVSKVAHDQPVTDTKMAHNTCGRNKTDNSSRKDTLVEIKQPQTDRKEEVDNSRHDKYDEIMLELKACKSYRQLKKKCEQISSICDDLVLNSQPVNIMGYGMEVDSDLSK</sequence>
<evidence type="ECO:0000256" key="1">
    <source>
        <dbReference type="SAM" id="MobiDB-lite"/>
    </source>
</evidence>
<comment type="caution">
    <text evidence="2">The sequence shown here is derived from an EMBL/GenBank/DDBJ whole genome shotgun (WGS) entry which is preliminary data.</text>
</comment>
<gene>
    <name evidence="2" type="ORF">MGAL_10B084294</name>
</gene>
<dbReference type="OrthoDB" id="10537351at2759"/>
<accession>A0A8B6FE16</accession>
<dbReference type="AlphaFoldDB" id="A0A8B6FE16"/>
<dbReference type="Proteomes" id="UP000596742">
    <property type="component" value="Unassembled WGS sequence"/>
</dbReference>
<evidence type="ECO:0000313" key="2">
    <source>
        <dbReference type="EMBL" id="VDI48310.1"/>
    </source>
</evidence>
<proteinExistence type="predicted"/>
<evidence type="ECO:0000313" key="3">
    <source>
        <dbReference type="Proteomes" id="UP000596742"/>
    </source>
</evidence>
<organism evidence="2 3">
    <name type="scientific">Mytilus galloprovincialis</name>
    <name type="common">Mediterranean mussel</name>
    <dbReference type="NCBI Taxonomy" id="29158"/>
    <lineage>
        <taxon>Eukaryota</taxon>
        <taxon>Metazoa</taxon>
        <taxon>Spiralia</taxon>
        <taxon>Lophotrochozoa</taxon>
        <taxon>Mollusca</taxon>
        <taxon>Bivalvia</taxon>
        <taxon>Autobranchia</taxon>
        <taxon>Pteriomorphia</taxon>
        <taxon>Mytilida</taxon>
        <taxon>Mytiloidea</taxon>
        <taxon>Mytilidae</taxon>
        <taxon>Mytilinae</taxon>
        <taxon>Mytilus</taxon>
    </lineage>
</organism>
<keyword evidence="3" id="KW-1185">Reference proteome</keyword>
<reference evidence="2" key="1">
    <citation type="submission" date="2018-11" db="EMBL/GenBank/DDBJ databases">
        <authorList>
            <person name="Alioto T."/>
            <person name="Alioto T."/>
        </authorList>
    </citation>
    <scope>NUCLEOTIDE SEQUENCE</scope>
</reference>